<dbReference type="Proteomes" id="UP000050164">
    <property type="component" value="Unassembled WGS sequence"/>
</dbReference>
<dbReference type="Proteomes" id="UP000039217">
    <property type="component" value="Unassembled WGS sequence"/>
</dbReference>
<evidence type="ECO:0000256" key="1">
    <source>
        <dbReference type="SAM" id="MobiDB-lite"/>
    </source>
</evidence>
<evidence type="ECO:0000313" key="7">
    <source>
        <dbReference type="Proteomes" id="UP000048948"/>
    </source>
</evidence>
<dbReference type="AlphaFoldDB" id="A0A0U0RGA7"/>
<feature type="region of interest" description="Disordered" evidence="1">
    <location>
        <begin position="1"/>
        <end position="115"/>
    </location>
</feature>
<reference evidence="6 7" key="1">
    <citation type="submission" date="2015-03" db="EMBL/GenBank/DDBJ databases">
        <authorList>
            <consortium name="Pathogen Informatics"/>
        </authorList>
    </citation>
    <scope>NUCLEOTIDE SEQUENCE [LARGE SCALE GENOMIC DNA]</scope>
    <source>
        <strain evidence="4 7">Bir 172</strain>
        <strain evidence="3 9">Bir 185</strain>
        <strain evidence="2 8">Bir 187</strain>
        <strain evidence="5 6">D00501624</strain>
    </source>
</reference>
<sequence>MFTAHVADQVTTDRSRYRARERHEESAQPVELDVHAGQRKQPTDVHYTHRSKHAQQPHADPGNAHARSDDPAGRRCSGHFPVTDRSAAMMAAGVGGQPAISTSTGTTSPTAPTTP</sequence>
<evidence type="ECO:0000313" key="4">
    <source>
        <dbReference type="EMBL" id="CKT14481.1"/>
    </source>
</evidence>
<evidence type="ECO:0000313" key="6">
    <source>
        <dbReference type="Proteomes" id="UP000039217"/>
    </source>
</evidence>
<feature type="compositionally biased region" description="Basic and acidic residues" evidence="1">
    <location>
        <begin position="11"/>
        <end position="47"/>
    </location>
</feature>
<dbReference type="EMBL" id="CNGE01000651">
    <property type="protein sequence ID" value="CKT14481.1"/>
    <property type="molecule type" value="Genomic_DNA"/>
</dbReference>
<feature type="compositionally biased region" description="Low complexity" evidence="1">
    <location>
        <begin position="101"/>
        <end position="115"/>
    </location>
</feature>
<evidence type="ECO:0000313" key="8">
    <source>
        <dbReference type="Proteomes" id="UP000049023"/>
    </source>
</evidence>
<proteinExistence type="predicted"/>
<evidence type="ECO:0000313" key="2">
    <source>
        <dbReference type="EMBL" id="CKR66847.1"/>
    </source>
</evidence>
<name>A0A0U0RGA7_MYCTX</name>
<organism evidence="4 7">
    <name type="scientific">Mycobacterium tuberculosis</name>
    <dbReference type="NCBI Taxonomy" id="1773"/>
    <lineage>
        <taxon>Bacteria</taxon>
        <taxon>Bacillati</taxon>
        <taxon>Actinomycetota</taxon>
        <taxon>Actinomycetes</taxon>
        <taxon>Mycobacteriales</taxon>
        <taxon>Mycobacteriaceae</taxon>
        <taxon>Mycobacterium</taxon>
        <taxon>Mycobacterium tuberculosis complex</taxon>
    </lineage>
</organism>
<dbReference type="EMBL" id="CNFU01000348">
    <property type="protein sequence ID" value="CKR66847.1"/>
    <property type="molecule type" value="Genomic_DNA"/>
</dbReference>
<gene>
    <name evidence="5" type="ORF">ERS007661_03103</name>
    <name evidence="4" type="ORF">ERS027646_03052</name>
    <name evidence="3" type="ORF">ERS027659_03249</name>
    <name evidence="2" type="ORF">ERS027661_01866</name>
</gene>
<dbReference type="Proteomes" id="UP000049023">
    <property type="component" value="Unassembled WGS sequence"/>
</dbReference>
<dbReference type="EMBL" id="CQQC01001273">
    <property type="protein sequence ID" value="CNV80251.1"/>
    <property type="molecule type" value="Genomic_DNA"/>
</dbReference>
<evidence type="ECO:0000313" key="9">
    <source>
        <dbReference type="Proteomes" id="UP000050164"/>
    </source>
</evidence>
<dbReference type="Proteomes" id="UP000048948">
    <property type="component" value="Unassembled WGS sequence"/>
</dbReference>
<accession>A0A0U0RGA7</accession>
<protein>
    <submittedName>
        <fullName evidence="4">Uncharacterized protein</fullName>
    </submittedName>
</protein>
<dbReference type="EMBL" id="CNFT01000909">
    <property type="protein sequence ID" value="CKS54447.1"/>
    <property type="molecule type" value="Genomic_DNA"/>
</dbReference>
<evidence type="ECO:0000313" key="5">
    <source>
        <dbReference type="EMBL" id="CNV80251.1"/>
    </source>
</evidence>
<evidence type="ECO:0000313" key="3">
    <source>
        <dbReference type="EMBL" id="CKS54447.1"/>
    </source>
</evidence>